<name>A0A553SPK5_NIACI</name>
<proteinExistence type="predicted"/>
<sequence>MHSYHQVHSQSLLPPGHYKYSQQFPNIIQQLSPSYTVSTEPVFLDHLLMNIEKNIRIVTTMGTLDGILSGVAIDHIQLTVGKAHYHIRYPHIVYFVGKP</sequence>
<accession>A0A553SPK5</accession>
<dbReference type="EMBL" id="RIBP01000004">
    <property type="protein sequence ID" value="TRZ38896.1"/>
    <property type="molecule type" value="Genomic_DNA"/>
</dbReference>
<comment type="caution">
    <text evidence="1">The sequence shown here is derived from an EMBL/GenBank/DDBJ whole genome shotgun (WGS) entry which is preliminary data.</text>
</comment>
<dbReference type="RefSeq" id="WP_185767095.1">
    <property type="nucleotide sequence ID" value="NZ_RIBP01000004.1"/>
</dbReference>
<dbReference type="Pfam" id="PF10842">
    <property type="entry name" value="DUF2642"/>
    <property type="match status" value="1"/>
</dbReference>
<evidence type="ECO:0000313" key="1">
    <source>
        <dbReference type="EMBL" id="TRZ38896.1"/>
    </source>
</evidence>
<gene>
    <name evidence="1" type="ORF">CEQ21_26385</name>
</gene>
<dbReference type="Proteomes" id="UP000319837">
    <property type="component" value="Unassembled WGS sequence"/>
</dbReference>
<reference evidence="2" key="1">
    <citation type="submission" date="2018-10" db="EMBL/GenBank/DDBJ databases">
        <title>FDA dAtabase for Regulatory Grade micrObial Sequences (FDA-ARGOS): Supporting development and validation of Infectious Disease Dx tests.</title>
        <authorList>
            <person name="Minogue T."/>
            <person name="Wolcott M."/>
            <person name="Wasieloski L."/>
            <person name="Aguilar W."/>
            <person name="Moore D."/>
            <person name="Tallon L."/>
            <person name="Sadzewicz L."/>
            <person name="Sengamalay N."/>
            <person name="Ott S."/>
            <person name="Godinez A."/>
            <person name="Nagaraj S."/>
            <person name="Vavikolanu K."/>
            <person name="Vyas G."/>
            <person name="Nadendla S."/>
            <person name="George J."/>
            <person name="Sichtig H."/>
        </authorList>
    </citation>
    <scope>NUCLEOTIDE SEQUENCE [LARGE SCALE GENOMIC DNA]</scope>
    <source>
        <strain evidence="2">FDAARGOS_343</strain>
    </source>
</reference>
<organism evidence="1 2">
    <name type="scientific">Niallia circulans</name>
    <name type="common">Bacillus circulans</name>
    <dbReference type="NCBI Taxonomy" id="1397"/>
    <lineage>
        <taxon>Bacteria</taxon>
        <taxon>Bacillati</taxon>
        <taxon>Bacillota</taxon>
        <taxon>Bacilli</taxon>
        <taxon>Bacillales</taxon>
        <taxon>Bacillaceae</taxon>
        <taxon>Niallia</taxon>
    </lineage>
</organism>
<protein>
    <submittedName>
        <fullName evidence="1">DUF2642 domain-containing protein</fullName>
    </submittedName>
</protein>
<dbReference type="InterPro" id="IPR020139">
    <property type="entry name" value="DUF2642"/>
</dbReference>
<dbReference type="AlphaFoldDB" id="A0A553SPK5"/>
<evidence type="ECO:0000313" key="2">
    <source>
        <dbReference type="Proteomes" id="UP000319837"/>
    </source>
</evidence>